<gene>
    <name evidence="1" type="ORF">PXEA_LOCUS19405</name>
</gene>
<accession>A0A448X250</accession>
<name>A0A448X250_9PLAT</name>
<reference evidence="1" key="1">
    <citation type="submission" date="2018-11" db="EMBL/GenBank/DDBJ databases">
        <authorList>
            <consortium name="Pathogen Informatics"/>
        </authorList>
    </citation>
    <scope>NUCLEOTIDE SEQUENCE</scope>
</reference>
<comment type="caution">
    <text evidence="1">The sequence shown here is derived from an EMBL/GenBank/DDBJ whole genome shotgun (WGS) entry which is preliminary data.</text>
</comment>
<keyword evidence="2" id="KW-1185">Reference proteome</keyword>
<evidence type="ECO:0000313" key="2">
    <source>
        <dbReference type="Proteomes" id="UP000784294"/>
    </source>
</evidence>
<dbReference type="AlphaFoldDB" id="A0A448X250"/>
<dbReference type="EMBL" id="CAAALY010077220">
    <property type="protein sequence ID" value="VEL25965.1"/>
    <property type="molecule type" value="Genomic_DNA"/>
</dbReference>
<sequence>MTGELLRGVDWAFCSFRATRIRPSGLRVSEAITPSCGAIFFKCFVGTAALGPFDPLPREKQPRPRRRKLGPVLRLVLGRGTKC</sequence>
<proteinExistence type="predicted"/>
<dbReference type="Proteomes" id="UP000784294">
    <property type="component" value="Unassembled WGS sequence"/>
</dbReference>
<organism evidence="1 2">
    <name type="scientific">Protopolystoma xenopodis</name>
    <dbReference type="NCBI Taxonomy" id="117903"/>
    <lineage>
        <taxon>Eukaryota</taxon>
        <taxon>Metazoa</taxon>
        <taxon>Spiralia</taxon>
        <taxon>Lophotrochozoa</taxon>
        <taxon>Platyhelminthes</taxon>
        <taxon>Monogenea</taxon>
        <taxon>Polyopisthocotylea</taxon>
        <taxon>Polystomatidea</taxon>
        <taxon>Polystomatidae</taxon>
        <taxon>Protopolystoma</taxon>
    </lineage>
</organism>
<evidence type="ECO:0000313" key="1">
    <source>
        <dbReference type="EMBL" id="VEL25965.1"/>
    </source>
</evidence>
<protein>
    <submittedName>
        <fullName evidence="1">Uncharacterized protein</fullName>
    </submittedName>
</protein>